<evidence type="ECO:0000313" key="2">
    <source>
        <dbReference type="Proteomes" id="UP000003937"/>
    </source>
</evidence>
<dbReference type="AlphaFoldDB" id="J3VUI8"/>
<gene>
    <name evidence="1" type="ORF">A35E_00547</name>
</gene>
<sequence length="58" mass="6746" precursor="true">MMFFTPALYCKSIFFGVMRCHAVSLLLRLGYNLKEISVSPKILEIAKEKILITNVYYQ</sequence>
<reference evidence="1 2" key="1">
    <citation type="journal article" date="2012" name="Mol. Biol. Evol.">
        <title>Genome reduction and co-evolution between the primary and secondary bacterial symbionts of psyllids.</title>
        <authorList>
            <person name="Sloan D.B."/>
            <person name="Moran N.A."/>
        </authorList>
    </citation>
    <scope>NUCLEOTIDE SEQUENCE [LARGE SCALE GENOMIC DNA]</scope>
    <source>
        <strain evidence="1">Hcub_S</strain>
    </source>
</reference>
<organism evidence="1 2">
    <name type="scientific">secondary endosymbiont of Heteropsylla cubana</name>
    <dbReference type="NCBI Taxonomy" id="134287"/>
    <lineage>
        <taxon>Bacteria</taxon>
        <taxon>Pseudomonadati</taxon>
        <taxon>Pseudomonadota</taxon>
        <taxon>Gammaproteobacteria</taxon>
        <taxon>Enterobacterales</taxon>
        <taxon>Enterobacteriaceae</taxon>
        <taxon>aphid secondary symbionts</taxon>
    </lineage>
</organism>
<keyword evidence="2" id="KW-1185">Reference proteome</keyword>
<dbReference type="RefSeq" id="WP_014889133.1">
    <property type="nucleotide sequence ID" value="NC_018420.1"/>
</dbReference>
<evidence type="ECO:0000313" key="1">
    <source>
        <dbReference type="EMBL" id="AFP85836.1"/>
    </source>
</evidence>
<accession>J3VUI8</accession>
<dbReference type="KEGG" id="sehc:A35E_00547"/>
<name>J3VUI8_9ENTR</name>
<proteinExistence type="predicted"/>
<dbReference type="EMBL" id="CP003547">
    <property type="protein sequence ID" value="AFP85836.1"/>
    <property type="molecule type" value="Genomic_DNA"/>
</dbReference>
<dbReference type="Proteomes" id="UP000003937">
    <property type="component" value="Chromosome"/>
</dbReference>
<dbReference type="HOGENOM" id="CLU_2976729_0_0_6"/>
<protein>
    <submittedName>
        <fullName evidence="1">Uncharacterized protein</fullName>
    </submittedName>
</protein>